<reference evidence="1 2" key="1">
    <citation type="journal article" date="2013" name="PLoS Genet.">
        <title>The genome and development-dependent transcriptomes of Pyronema confluens: a window into fungal evolution.</title>
        <authorList>
            <person name="Traeger S."/>
            <person name="Altegoer F."/>
            <person name="Freitag M."/>
            <person name="Gabaldon T."/>
            <person name="Kempken F."/>
            <person name="Kumar A."/>
            <person name="Marcet-Houben M."/>
            <person name="Poggeler S."/>
            <person name="Stajich J.E."/>
            <person name="Nowrousian M."/>
        </authorList>
    </citation>
    <scope>NUCLEOTIDE SEQUENCE [LARGE SCALE GENOMIC DNA]</scope>
    <source>
        <strain evidence="2">CBS 100304</strain>
        <tissue evidence="1">Vegetative mycelium</tissue>
    </source>
</reference>
<dbReference type="EMBL" id="HF935853">
    <property type="protein sequence ID" value="CCX13596.1"/>
    <property type="molecule type" value="Genomic_DNA"/>
</dbReference>
<dbReference type="Proteomes" id="UP000018144">
    <property type="component" value="Unassembled WGS sequence"/>
</dbReference>
<name>U4LF74_PYROM</name>
<evidence type="ECO:0000313" key="2">
    <source>
        <dbReference type="Proteomes" id="UP000018144"/>
    </source>
</evidence>
<evidence type="ECO:0000313" key="1">
    <source>
        <dbReference type="EMBL" id="CCX13596.1"/>
    </source>
</evidence>
<accession>U4LF74</accession>
<organism evidence="1 2">
    <name type="scientific">Pyronema omphalodes (strain CBS 100304)</name>
    <name type="common">Pyronema confluens</name>
    <dbReference type="NCBI Taxonomy" id="1076935"/>
    <lineage>
        <taxon>Eukaryota</taxon>
        <taxon>Fungi</taxon>
        <taxon>Dikarya</taxon>
        <taxon>Ascomycota</taxon>
        <taxon>Pezizomycotina</taxon>
        <taxon>Pezizomycetes</taxon>
        <taxon>Pezizales</taxon>
        <taxon>Pyronemataceae</taxon>
        <taxon>Pyronema</taxon>
    </lineage>
</organism>
<sequence length="187" mass="21433">MIFFCPAFWLCEGIPDPLAEDILSLFSENSTRSGYWSGIRSALHFLRHRGLCIRWFNFVSFCTTSLQITDQKYSFSRFQLPRAALELDVELYNVVEFCLDLARLAGSGARLMAVPSLSRRRRRGDSGRYVSYLSKSAEGFAVIVLTWRLQNTLRLCMDLCVFRMALIDGAVYSMQPYAFFSFCVSGY</sequence>
<gene>
    <name evidence="1" type="ORF">PCON_13189</name>
</gene>
<keyword evidence="2" id="KW-1185">Reference proteome</keyword>
<proteinExistence type="predicted"/>
<dbReference type="AlphaFoldDB" id="U4LF74"/>
<protein>
    <submittedName>
        <fullName evidence="1">Uncharacterized protein</fullName>
    </submittedName>
</protein>